<keyword evidence="4" id="KW-1185">Reference proteome</keyword>
<dbReference type="EMBL" id="BMGG01000001">
    <property type="protein sequence ID" value="GGC50968.1"/>
    <property type="molecule type" value="Genomic_DNA"/>
</dbReference>
<dbReference type="InterPro" id="IPR050834">
    <property type="entry name" value="Glycosyltransf_2"/>
</dbReference>
<sequence length="1091" mass="121090">MTSAWLEHAPFAFWLIHALRPNVVVELGTHNGFSFFSFCQAVEQLGLPTACYAIDTWRGDEHAGFYGEDVFHDVSATNERYYSGFARLLRSTFDDALQYFADGSIDLLHIDGAHDYESVKHDYETWFPKLSSRAVVLFHDTNVKERNFGVFRLWSELTERYPSFEFLHGNGLGVLGVGEALAPAAWRLLASDEADRQLVRAAYASLGAAITSRQHTDTARQQVDQLEAALRAAAQQRDAAGAEVAALAADNAAAKAELAALSAHHDTARRESVRLSEELAALQAEATTAGEDKARLSRELATFRDAATAAERERQRLRGEFSGLRQAFDSAKDDADQHRRVAYEASHQLALVTGSTSWRITYPLRLQLERLPGLRRFARRSAKLAWWTVTFRLPAKLRERAQQQQEASAAVRQLQAVAWPAAVLQPQAAVLPAATDREPGSASRGDALAHRGAAHAPVVVFISGEAHTPGHLYRIRRPAEAARTAGAQVFEMRIEDARHQLPTIRSADLVILWRAAWDEKVEAVVRAARSGGSKLVFDIDDLMFDPSLAKVEIIDGIRSMGLSEEPVRQHYEQVRATLGQADYCVAPTAFLARRLRLCGKPTFLLPNGFDESVLNASRLAVRHRAQQPTDSLVRIGYATGSRTHQKDFAQAAEAVAGVLRDRPQCRLVLFQHMGDPVMRVDEFPALTGLAEQIEWREMVPPPQLPSELARFDVNLAPLEVGNPFCEAKSELKYFEAALVGVPTVASPTEPYRAAIRDGETGCLARTADEWRAALVRLVDDASMRTAMAEAAYYDVLGKFGPEARVEAVGSIIEQIGFGGRRGARAFELELERAARPPRPHPHVPSHEVLFNVDQLGLAEVTVVVPLYNYAHFVLEALESVREQTLAEIDLIVIDDASTDDSQAIAKSWLAEHHQRFNRAMLVQNTPNAGLAFSRNVGFALAETAYVLPLDADNRLMPRCAELCLGAIKRSGASYVYPQIQHFGDSRDQIGLDPYEPVRFVPGNYIDAMALVRKSAWAAVGGYERQVKSGWEDFDFWCKMVEQGGFGERAPEVLAGYRVHAHSMLHYETNLPDNKVQLIDQMQARHPWLQLR</sequence>
<evidence type="ECO:0000259" key="2">
    <source>
        <dbReference type="Pfam" id="PF00535"/>
    </source>
</evidence>
<reference evidence="3" key="2">
    <citation type="submission" date="2020-09" db="EMBL/GenBank/DDBJ databases">
        <authorList>
            <person name="Sun Q."/>
            <person name="Zhou Y."/>
        </authorList>
    </citation>
    <scope>NUCLEOTIDE SEQUENCE</scope>
    <source>
        <strain evidence="3">CGMCC 1.12919</strain>
    </source>
</reference>
<feature type="coiled-coil region" evidence="1">
    <location>
        <begin position="216"/>
        <end position="327"/>
    </location>
</feature>
<dbReference type="CDD" id="cd03801">
    <property type="entry name" value="GT4_PimA-like"/>
    <property type="match status" value="1"/>
</dbReference>
<dbReference type="Gene3D" id="3.40.50.2000">
    <property type="entry name" value="Glycogen Phosphorylase B"/>
    <property type="match status" value="1"/>
</dbReference>
<dbReference type="InterPro" id="IPR001173">
    <property type="entry name" value="Glyco_trans_2-like"/>
</dbReference>
<dbReference type="PANTHER" id="PTHR43685">
    <property type="entry name" value="GLYCOSYLTRANSFERASE"/>
    <property type="match status" value="1"/>
</dbReference>
<dbReference type="Pfam" id="PF00535">
    <property type="entry name" value="Glycos_transf_2"/>
    <property type="match status" value="1"/>
</dbReference>
<dbReference type="Proteomes" id="UP000637002">
    <property type="component" value="Unassembled WGS sequence"/>
</dbReference>
<dbReference type="SUPFAM" id="SSF53448">
    <property type="entry name" value="Nucleotide-diphospho-sugar transferases"/>
    <property type="match status" value="1"/>
</dbReference>
<organism evidence="3 4">
    <name type="scientific">Chelatococcus reniformis</name>
    <dbReference type="NCBI Taxonomy" id="1494448"/>
    <lineage>
        <taxon>Bacteria</taxon>
        <taxon>Pseudomonadati</taxon>
        <taxon>Pseudomonadota</taxon>
        <taxon>Alphaproteobacteria</taxon>
        <taxon>Hyphomicrobiales</taxon>
        <taxon>Chelatococcaceae</taxon>
        <taxon>Chelatococcus</taxon>
    </lineage>
</organism>
<proteinExistence type="predicted"/>
<dbReference type="CDD" id="cd00761">
    <property type="entry name" value="Glyco_tranf_GTA_type"/>
    <property type="match status" value="1"/>
</dbReference>
<comment type="caution">
    <text evidence="3">The sequence shown here is derived from an EMBL/GenBank/DDBJ whole genome shotgun (WGS) entry which is preliminary data.</text>
</comment>
<feature type="domain" description="Glycosyltransferase 2-like" evidence="2">
    <location>
        <begin position="861"/>
        <end position="992"/>
    </location>
</feature>
<dbReference type="PANTHER" id="PTHR43685:SF2">
    <property type="entry name" value="GLYCOSYLTRANSFERASE 2-LIKE DOMAIN-CONTAINING PROTEIN"/>
    <property type="match status" value="1"/>
</dbReference>
<evidence type="ECO:0000313" key="3">
    <source>
        <dbReference type="EMBL" id="GGC50968.1"/>
    </source>
</evidence>
<dbReference type="SUPFAM" id="SSF53756">
    <property type="entry name" value="UDP-Glycosyltransferase/glycogen phosphorylase"/>
    <property type="match status" value="1"/>
</dbReference>
<dbReference type="AlphaFoldDB" id="A0A916U0A8"/>
<gene>
    <name evidence="3" type="ORF">GCM10010994_07650</name>
</gene>
<dbReference type="Pfam" id="PF13692">
    <property type="entry name" value="Glyco_trans_1_4"/>
    <property type="match status" value="1"/>
</dbReference>
<name>A0A916U0A8_9HYPH</name>
<evidence type="ECO:0000313" key="4">
    <source>
        <dbReference type="Proteomes" id="UP000637002"/>
    </source>
</evidence>
<dbReference type="InterPro" id="IPR029063">
    <property type="entry name" value="SAM-dependent_MTases_sf"/>
</dbReference>
<dbReference type="InterPro" id="IPR029044">
    <property type="entry name" value="Nucleotide-diphossugar_trans"/>
</dbReference>
<evidence type="ECO:0000256" key="1">
    <source>
        <dbReference type="SAM" id="Coils"/>
    </source>
</evidence>
<dbReference type="SUPFAM" id="SSF53335">
    <property type="entry name" value="S-adenosyl-L-methionine-dependent methyltransferases"/>
    <property type="match status" value="1"/>
</dbReference>
<dbReference type="GO" id="GO:0044010">
    <property type="term" value="P:single-species biofilm formation"/>
    <property type="evidence" value="ECO:0007669"/>
    <property type="project" value="TreeGrafter"/>
</dbReference>
<dbReference type="Pfam" id="PF13578">
    <property type="entry name" value="Methyltransf_24"/>
    <property type="match status" value="1"/>
</dbReference>
<dbReference type="RefSeq" id="WP_210324434.1">
    <property type="nucleotide sequence ID" value="NZ_BMGG01000001.1"/>
</dbReference>
<dbReference type="Gene3D" id="3.90.550.10">
    <property type="entry name" value="Spore Coat Polysaccharide Biosynthesis Protein SpsA, Chain A"/>
    <property type="match status" value="1"/>
</dbReference>
<reference evidence="3" key="1">
    <citation type="journal article" date="2014" name="Int. J. Syst. Evol. Microbiol.">
        <title>Complete genome sequence of Corynebacterium casei LMG S-19264T (=DSM 44701T), isolated from a smear-ripened cheese.</title>
        <authorList>
            <consortium name="US DOE Joint Genome Institute (JGI-PGF)"/>
            <person name="Walter F."/>
            <person name="Albersmeier A."/>
            <person name="Kalinowski J."/>
            <person name="Ruckert C."/>
        </authorList>
    </citation>
    <scope>NUCLEOTIDE SEQUENCE</scope>
    <source>
        <strain evidence="3">CGMCC 1.12919</strain>
    </source>
</reference>
<dbReference type="Gene3D" id="1.10.287.1490">
    <property type="match status" value="1"/>
</dbReference>
<dbReference type="Gene3D" id="3.40.50.150">
    <property type="entry name" value="Vaccinia Virus protein VP39"/>
    <property type="match status" value="1"/>
</dbReference>
<protein>
    <recommendedName>
        <fullName evidence="2">Glycosyltransferase 2-like domain-containing protein</fullName>
    </recommendedName>
</protein>
<accession>A0A916U0A8</accession>
<keyword evidence="1" id="KW-0175">Coiled coil</keyword>